<gene>
    <name evidence="3" type="ORF">OHK93_004255</name>
</gene>
<reference evidence="3" key="1">
    <citation type="journal article" date="2023" name="Genome Biol. Evol.">
        <title>First Whole Genome Sequence and Flow Cytometry Genome Size Data for the Lichen-Forming Fungus Ramalina farinacea (Ascomycota).</title>
        <authorList>
            <person name="Llewellyn T."/>
            <person name="Mian S."/>
            <person name="Hill R."/>
            <person name="Leitch I.J."/>
            <person name="Gaya E."/>
        </authorList>
    </citation>
    <scope>NUCLEOTIDE SEQUENCE</scope>
    <source>
        <strain evidence="3">LIQ254RAFAR</strain>
    </source>
</reference>
<protein>
    <recommendedName>
        <fullName evidence="5">DUF676 domain-containing protein</fullName>
    </recommendedName>
</protein>
<feature type="transmembrane region" description="Helical" evidence="2">
    <location>
        <begin position="58"/>
        <end position="78"/>
    </location>
</feature>
<feature type="region of interest" description="Disordered" evidence="1">
    <location>
        <begin position="364"/>
        <end position="409"/>
    </location>
</feature>
<feature type="transmembrane region" description="Helical" evidence="2">
    <location>
        <begin position="31"/>
        <end position="52"/>
    </location>
</feature>
<proteinExistence type="predicted"/>
<dbReference type="EMBL" id="JAPUFD010000002">
    <property type="protein sequence ID" value="MDI1486065.1"/>
    <property type="molecule type" value="Genomic_DNA"/>
</dbReference>
<comment type="caution">
    <text evidence="3">The sequence shown here is derived from an EMBL/GenBank/DDBJ whole genome shotgun (WGS) entry which is preliminary data.</text>
</comment>
<evidence type="ECO:0000256" key="1">
    <source>
        <dbReference type="SAM" id="MobiDB-lite"/>
    </source>
</evidence>
<feature type="compositionally biased region" description="Basic and acidic residues" evidence="1">
    <location>
        <begin position="367"/>
        <end position="377"/>
    </location>
</feature>
<evidence type="ECO:0000313" key="4">
    <source>
        <dbReference type="Proteomes" id="UP001161017"/>
    </source>
</evidence>
<feature type="compositionally biased region" description="Gly residues" evidence="1">
    <location>
        <begin position="378"/>
        <end position="390"/>
    </location>
</feature>
<evidence type="ECO:0008006" key="5">
    <source>
        <dbReference type="Google" id="ProtNLM"/>
    </source>
</evidence>
<organism evidence="3 4">
    <name type="scientific">Ramalina farinacea</name>
    <dbReference type="NCBI Taxonomy" id="258253"/>
    <lineage>
        <taxon>Eukaryota</taxon>
        <taxon>Fungi</taxon>
        <taxon>Dikarya</taxon>
        <taxon>Ascomycota</taxon>
        <taxon>Pezizomycotina</taxon>
        <taxon>Lecanoromycetes</taxon>
        <taxon>OSLEUM clade</taxon>
        <taxon>Lecanoromycetidae</taxon>
        <taxon>Lecanorales</taxon>
        <taxon>Lecanorineae</taxon>
        <taxon>Ramalinaceae</taxon>
        <taxon>Ramalina</taxon>
    </lineage>
</organism>
<sequence>MLPYFPCIFLPFKTKDETAELYLNRQNAKEMVLQGILLFVESFLLLLFLPALLILPGLVFLLITGIAFLLIYLLAWPMEGSSVTRSKMDKRTPRSAEQHRDERWIFVNGCASGHAGLQANIDRLSLVFGRAVIGIHNKTYGIVADVLECLIQRVFSYDTADVRVAYEQIKAVLLDHTVTKVVLIGHSQTSIVIFVLDRLFTELSPSHMSKLEVYTFGSAASHFSNPHRSPKHFTNATKSEPGTSYHVISHIEHYANEYDMVPRWGVLHCTRDILSNTYAGAVFVRMGASGHMFNQHYLDPMFPTLSGGVVRKKHPTDTESSPPMADSFLDQKVSVDSDMLLKRRDTERQAAGILRSESGGLEFGDGELVHGHRDGGDGRPGGGASGGGGDQTMCFGRTDSGRLLGEEARGKTVRELSRLWRYQGGESPE</sequence>
<evidence type="ECO:0000313" key="3">
    <source>
        <dbReference type="EMBL" id="MDI1486065.1"/>
    </source>
</evidence>
<dbReference type="Proteomes" id="UP001161017">
    <property type="component" value="Unassembled WGS sequence"/>
</dbReference>
<name>A0AA43QKN4_9LECA</name>
<keyword evidence="2" id="KW-1133">Transmembrane helix</keyword>
<keyword evidence="2" id="KW-0812">Transmembrane</keyword>
<evidence type="ECO:0000256" key="2">
    <source>
        <dbReference type="SAM" id="Phobius"/>
    </source>
</evidence>
<dbReference type="PANTHER" id="PTHR42044">
    <property type="entry name" value="DUF676 DOMAIN-CONTAINING PROTEIN-RELATED"/>
    <property type="match status" value="1"/>
</dbReference>
<dbReference type="AlphaFoldDB" id="A0AA43QKN4"/>
<keyword evidence="4" id="KW-1185">Reference proteome</keyword>
<dbReference type="PANTHER" id="PTHR42044:SF2">
    <property type="entry name" value="DUF676 DOMAIN-CONTAINING PROTEIN"/>
    <property type="match status" value="1"/>
</dbReference>
<keyword evidence="2" id="KW-0472">Membrane</keyword>
<dbReference type="InterPro" id="IPR029058">
    <property type="entry name" value="AB_hydrolase_fold"/>
</dbReference>
<accession>A0AA43QKN4</accession>
<dbReference type="SUPFAM" id="SSF53474">
    <property type="entry name" value="alpha/beta-Hydrolases"/>
    <property type="match status" value="1"/>
</dbReference>